<name>M0N2Z6_9EURY</name>
<comment type="caution">
    <text evidence="4">The sequence shown here is derived from an EMBL/GenBank/DDBJ whole genome shotgun (WGS) entry which is preliminary data.</text>
</comment>
<keyword evidence="5" id="KW-1185">Reference proteome</keyword>
<dbReference type="STRING" id="1227456.C450_12975"/>
<dbReference type="Pfam" id="PF02254">
    <property type="entry name" value="TrkA_N"/>
    <property type="match status" value="2"/>
</dbReference>
<evidence type="ECO:0000259" key="2">
    <source>
        <dbReference type="PROSITE" id="PS51201"/>
    </source>
</evidence>
<dbReference type="InterPro" id="IPR006037">
    <property type="entry name" value="RCK_C"/>
</dbReference>
<dbReference type="SUPFAM" id="SSF51735">
    <property type="entry name" value="NAD(P)-binding Rossmann-fold domains"/>
    <property type="match status" value="2"/>
</dbReference>
<dbReference type="OrthoDB" id="43518at2157"/>
<dbReference type="PROSITE" id="PS51202">
    <property type="entry name" value="RCK_C"/>
    <property type="match status" value="1"/>
</dbReference>
<dbReference type="PATRIC" id="fig|1227456.3.peg.2623"/>
<accession>M0N2Z6</accession>
<feature type="domain" description="RCK N-terminal" evidence="2">
    <location>
        <begin position="134"/>
        <end position="248"/>
    </location>
</feature>
<dbReference type="SUPFAM" id="SSF81324">
    <property type="entry name" value="Voltage-gated potassium channels"/>
    <property type="match status" value="1"/>
</dbReference>
<dbReference type="AlphaFoldDB" id="M0N2Z6"/>
<dbReference type="SUPFAM" id="SSF116726">
    <property type="entry name" value="TrkA C-terminal domain-like"/>
    <property type="match status" value="2"/>
</dbReference>
<evidence type="ECO:0000313" key="5">
    <source>
        <dbReference type="Proteomes" id="UP000011625"/>
    </source>
</evidence>
<feature type="transmembrane region" description="Helical" evidence="1">
    <location>
        <begin position="95"/>
        <end position="115"/>
    </location>
</feature>
<keyword evidence="1" id="KW-1133">Transmembrane helix</keyword>
<evidence type="ECO:0000259" key="3">
    <source>
        <dbReference type="PROSITE" id="PS51202"/>
    </source>
</evidence>
<dbReference type="InterPro" id="IPR003148">
    <property type="entry name" value="RCK_N"/>
</dbReference>
<dbReference type="Gene3D" id="1.10.287.70">
    <property type="match status" value="1"/>
</dbReference>
<feature type="transmembrane region" description="Helical" evidence="1">
    <location>
        <begin position="33"/>
        <end position="53"/>
    </location>
</feature>
<gene>
    <name evidence="4" type="ORF">C450_12975</name>
</gene>
<evidence type="ECO:0000313" key="4">
    <source>
        <dbReference type="EMBL" id="EMA51050.1"/>
    </source>
</evidence>
<dbReference type="PANTHER" id="PTHR43833">
    <property type="entry name" value="POTASSIUM CHANNEL PROTEIN 2-RELATED-RELATED"/>
    <property type="match status" value="1"/>
</dbReference>
<dbReference type="PROSITE" id="PS51201">
    <property type="entry name" value="RCK_N"/>
    <property type="match status" value="1"/>
</dbReference>
<reference evidence="4 5" key="1">
    <citation type="journal article" date="2014" name="PLoS Genet.">
        <title>Phylogenetically driven sequencing of extremely halophilic archaea reveals strategies for static and dynamic osmo-response.</title>
        <authorList>
            <person name="Becker E.A."/>
            <person name="Seitzer P.M."/>
            <person name="Tritt A."/>
            <person name="Larsen D."/>
            <person name="Krusor M."/>
            <person name="Yao A.I."/>
            <person name="Wu D."/>
            <person name="Madern D."/>
            <person name="Eisen J.A."/>
            <person name="Darling A.E."/>
            <person name="Facciotti M.T."/>
        </authorList>
    </citation>
    <scope>NUCLEOTIDE SEQUENCE [LARGE SCALE GENOMIC DNA]</scope>
    <source>
        <strain evidence="4 5">DSM 8989</strain>
    </source>
</reference>
<sequence>MSSEKPQGPLERELRRLSSVSSLGDLTQRQRTVLTFFAILAAIIGVYTVLYNVGMRRLEGDDYTLFRSFQTVINTMTTTGYGGDSPWQTPIMNVFVVWMQLSGVVIGFVTLRILIIPLFERAPVVLDEQLTEKSDHVVVCEYGRGRDVLLDEFERIGIEYVLVDSDKEEAIGLSNRGYAVIDGDPTDVETLERASIEDASLVISDAGDRNTSVALTAHQCNEDVRVVCLTDTPDRREALERAGVDRVVCPPSLIGRQLAEKASTDFDLSGSTDVLGENTVVREVVVRRDGPLHDTPVGATPIVEDPRLTLVAAWIDGELRIPPGPNDRLTPNAVLVVVGDAESFEGIRGGTANVQSTVTHADVIVAGVGVAGEAAIGQLPERADPTTIDVRDDPATDVVGDASTPDVLERAGIGEATALLLTIDNDDAALLATAVARSLTDTIEILVRVTDAESVPKAFGAGADYALSEQRTTARTLAADVFGESVINPVGQIRIIRTPATPFVGRTLSSSEEDSDRGWVLLGVERNGTFRTDDSVEITTNDSVVVAGTDAAIQNFERRTDSAR</sequence>
<keyword evidence="1" id="KW-0812">Transmembrane</keyword>
<proteinExistence type="predicted"/>
<evidence type="ECO:0000256" key="1">
    <source>
        <dbReference type="SAM" id="Phobius"/>
    </source>
</evidence>
<dbReference type="PANTHER" id="PTHR43833:SF9">
    <property type="entry name" value="POTASSIUM CHANNEL PROTEIN YUGO-RELATED"/>
    <property type="match status" value="1"/>
</dbReference>
<dbReference type="InterPro" id="IPR036721">
    <property type="entry name" value="RCK_C_sf"/>
</dbReference>
<dbReference type="Proteomes" id="UP000011625">
    <property type="component" value="Unassembled WGS sequence"/>
</dbReference>
<keyword evidence="1" id="KW-0472">Membrane</keyword>
<dbReference type="RefSeq" id="WP_005043944.1">
    <property type="nucleotide sequence ID" value="NZ_AOME01000069.1"/>
</dbReference>
<dbReference type="GO" id="GO:0008324">
    <property type="term" value="F:monoatomic cation transmembrane transporter activity"/>
    <property type="evidence" value="ECO:0007669"/>
    <property type="project" value="InterPro"/>
</dbReference>
<dbReference type="Gene3D" id="3.40.50.720">
    <property type="entry name" value="NAD(P)-binding Rossmann-like Domain"/>
    <property type="match status" value="2"/>
</dbReference>
<dbReference type="EMBL" id="AOME01000069">
    <property type="protein sequence ID" value="EMA51050.1"/>
    <property type="molecule type" value="Genomic_DNA"/>
</dbReference>
<protein>
    <submittedName>
        <fullName evidence="4">TrkA-C domain-containing protein</fullName>
    </submittedName>
</protein>
<dbReference type="InterPro" id="IPR050721">
    <property type="entry name" value="Trk_Ktr_HKT_K-transport"/>
</dbReference>
<organism evidence="4 5">
    <name type="scientific">Halococcus salifodinae DSM 8989</name>
    <dbReference type="NCBI Taxonomy" id="1227456"/>
    <lineage>
        <taxon>Archaea</taxon>
        <taxon>Methanobacteriati</taxon>
        <taxon>Methanobacteriota</taxon>
        <taxon>Stenosarchaea group</taxon>
        <taxon>Halobacteria</taxon>
        <taxon>Halobacteriales</taxon>
        <taxon>Halococcaceae</taxon>
        <taxon>Halococcus</taxon>
    </lineage>
</organism>
<dbReference type="GO" id="GO:0006813">
    <property type="term" value="P:potassium ion transport"/>
    <property type="evidence" value="ECO:0007669"/>
    <property type="project" value="InterPro"/>
</dbReference>
<dbReference type="InterPro" id="IPR036291">
    <property type="entry name" value="NAD(P)-bd_dom_sf"/>
</dbReference>
<feature type="domain" description="RCK C-terminal" evidence="3">
    <location>
        <begin position="269"/>
        <end position="353"/>
    </location>
</feature>
<dbReference type="Gene3D" id="3.30.70.1450">
    <property type="entry name" value="Regulator of K+ conductance, C-terminal domain"/>
    <property type="match status" value="2"/>
</dbReference>